<evidence type="ECO:0000256" key="1">
    <source>
        <dbReference type="SAM" id="MobiDB-lite"/>
    </source>
</evidence>
<dbReference type="Proteomes" id="UP000652354">
    <property type="component" value="Unassembled WGS sequence"/>
</dbReference>
<comment type="caution">
    <text evidence="3">The sequence shown here is derived from an EMBL/GenBank/DDBJ whole genome shotgun (WGS) entry which is preliminary data.</text>
</comment>
<proteinExistence type="predicted"/>
<feature type="signal peptide" evidence="2">
    <location>
        <begin position="1"/>
        <end position="19"/>
    </location>
</feature>
<evidence type="ECO:0000313" key="4">
    <source>
        <dbReference type="Proteomes" id="UP000652354"/>
    </source>
</evidence>
<evidence type="ECO:0000256" key="2">
    <source>
        <dbReference type="SAM" id="SignalP"/>
    </source>
</evidence>
<protein>
    <submittedName>
        <fullName evidence="3">Uncharacterized protein</fullName>
    </submittedName>
</protein>
<dbReference type="RefSeq" id="WP_203655338.1">
    <property type="nucleotide sequence ID" value="NZ_BONR01000003.1"/>
</dbReference>
<dbReference type="AlphaFoldDB" id="A0A919Q582"/>
<reference evidence="3" key="1">
    <citation type="submission" date="2021-01" db="EMBL/GenBank/DDBJ databases">
        <title>Whole genome shotgun sequence of Demequina activiva NBRC 110675.</title>
        <authorList>
            <person name="Komaki H."/>
            <person name="Tamura T."/>
        </authorList>
    </citation>
    <scope>NUCLEOTIDE SEQUENCE</scope>
    <source>
        <strain evidence="3">NBRC 110675</strain>
    </source>
</reference>
<evidence type="ECO:0000313" key="3">
    <source>
        <dbReference type="EMBL" id="GIG54743.1"/>
    </source>
</evidence>
<dbReference type="EMBL" id="BONR01000003">
    <property type="protein sequence ID" value="GIG54743.1"/>
    <property type="molecule type" value="Genomic_DNA"/>
</dbReference>
<accession>A0A919Q582</accession>
<name>A0A919Q582_9MICO</name>
<gene>
    <name evidence="3" type="ORF">Dac01nite_14950</name>
</gene>
<organism evidence="3 4">
    <name type="scientific">Demequina activiva</name>
    <dbReference type="NCBI Taxonomy" id="1582364"/>
    <lineage>
        <taxon>Bacteria</taxon>
        <taxon>Bacillati</taxon>
        <taxon>Actinomycetota</taxon>
        <taxon>Actinomycetes</taxon>
        <taxon>Micrococcales</taxon>
        <taxon>Demequinaceae</taxon>
        <taxon>Demequina</taxon>
    </lineage>
</organism>
<keyword evidence="2" id="KW-0732">Signal</keyword>
<feature type="chain" id="PRO_5039094409" evidence="2">
    <location>
        <begin position="20"/>
        <end position="220"/>
    </location>
</feature>
<feature type="region of interest" description="Disordered" evidence="1">
    <location>
        <begin position="198"/>
        <end position="220"/>
    </location>
</feature>
<keyword evidence="4" id="KW-1185">Reference proteome</keyword>
<sequence>MKWWLVGGTVALAAGVALALPVWPAATMAEAPVEFSERFTSEEHDACFDLDFDATLSGLEHRPALTALPWSRWTEVSLGDDVVMRVSMPEGCEAPHGTVERIEGHVIVGKQDCGQWDLAPGGVDVMPVGTTTTGCDGQTVYFHVATDAPDEGSTMHTGLLDGELWGGSNGCLDVTLYGVVEIDREGGAFLEGMASDADRAAGADGSEPSATICLPTARES</sequence>